<proteinExistence type="predicted"/>
<evidence type="ECO:0000313" key="3">
    <source>
        <dbReference type="Proteomes" id="UP000325811"/>
    </source>
</evidence>
<gene>
    <name evidence="2" type="ORF">PDMSB3_1408</name>
</gene>
<sequence length="85" mass="9840">MCPLASLDKLQEINRKQPNLIYTFPHVRHPEADSAISEKTAIRMHFSSYLILGFDDDERDQQNRQQQHAVRCGQHGSTQRTAEPH</sequence>
<organism evidence="2 3">
    <name type="scientific">Paraburkholderia dioscoreae</name>
    <dbReference type="NCBI Taxonomy" id="2604047"/>
    <lineage>
        <taxon>Bacteria</taxon>
        <taxon>Pseudomonadati</taxon>
        <taxon>Pseudomonadota</taxon>
        <taxon>Betaproteobacteria</taxon>
        <taxon>Burkholderiales</taxon>
        <taxon>Burkholderiaceae</taxon>
        <taxon>Paraburkholderia</taxon>
    </lineage>
</organism>
<dbReference type="Proteomes" id="UP000325811">
    <property type="component" value="Chromosome I"/>
</dbReference>
<accession>A0A5Q4ZBX6</accession>
<feature type="compositionally biased region" description="Polar residues" evidence="1">
    <location>
        <begin position="75"/>
        <end position="85"/>
    </location>
</feature>
<evidence type="ECO:0000256" key="1">
    <source>
        <dbReference type="SAM" id="MobiDB-lite"/>
    </source>
</evidence>
<dbReference type="EMBL" id="LR699553">
    <property type="protein sequence ID" value="VVD27865.1"/>
    <property type="molecule type" value="Genomic_DNA"/>
</dbReference>
<name>A0A5Q4ZBX6_9BURK</name>
<feature type="region of interest" description="Disordered" evidence="1">
    <location>
        <begin position="57"/>
        <end position="85"/>
    </location>
</feature>
<evidence type="ECO:0000313" key="2">
    <source>
        <dbReference type="EMBL" id="VVD27865.1"/>
    </source>
</evidence>
<keyword evidence="3" id="KW-1185">Reference proteome</keyword>
<protein>
    <submittedName>
        <fullName evidence="2">Uncharacterized protein</fullName>
    </submittedName>
</protein>
<dbReference type="KEGG" id="pdio:PDMSB3_1408"/>
<dbReference type="AlphaFoldDB" id="A0A5Q4ZBX6"/>
<reference evidence="2 3" key="1">
    <citation type="submission" date="2019-08" db="EMBL/GenBank/DDBJ databases">
        <authorList>
            <person name="Herpell B J."/>
        </authorList>
    </citation>
    <scope>NUCLEOTIDE SEQUENCE [LARGE SCALE GENOMIC DNA]</scope>
    <source>
        <strain evidence="3">Msb3</strain>
    </source>
</reference>